<dbReference type="GeneID" id="5739549"/>
<dbReference type="AlphaFoldDB" id="A9BL07"/>
<keyword evidence="1" id="KW-0542">Nucleomorph</keyword>
<name>A9BL07_HEMAN</name>
<protein>
    <submittedName>
        <fullName evidence="1">Uncharacterized protein</fullName>
    </submittedName>
</protein>
<reference evidence="1 2" key="1">
    <citation type="journal article" date="2007" name="Proc. Natl. Acad. Sci. U.S.A.">
        <title>Nucleomorph genome of Hemiselmis andersenii reveals complete intron loss and compaction as a driver of protein structure and function.</title>
        <authorList>
            <person name="Lane C.E."/>
            <person name="van den Heuvel K."/>
            <person name="Kozera C."/>
            <person name="Curtis B.A."/>
            <person name="Parsons B.J."/>
            <person name="Bowman S."/>
            <person name="Archibald J.M."/>
        </authorList>
    </citation>
    <scope>NUCLEOTIDE SEQUENCE [LARGE SCALE GENOMIC DNA]</scope>
    <source>
        <strain evidence="1 2">CCMP644</strain>
    </source>
</reference>
<dbReference type="Proteomes" id="UP000243127">
    <property type="component" value="Nucleomorph 3"/>
</dbReference>
<accession>A9BL07</accession>
<proteinExistence type="predicted"/>
<geneLocation type="nucleomorph" evidence="1"/>
<sequence>MIVKNKKEIIKKKIGVKFLVFYRSFLFQRKNYLFEMEKKRLKNFQGRTLCFKKFFPKSYKKFCFSFFFSLHKISHLILIRKKFKRSSLVLPGGTVKRKEKKNLVINRLIKLNFGNIEINKKKSFFKSNKWVFPEKKINLKYPFPISHNKIKQKTIFSFFLKLTNFENFKIKKNQEMVAIPCYEIHQNFLNYNMLLSSNLPLSMF</sequence>
<organism evidence="1 2">
    <name type="scientific">Hemiselmis andersenii</name>
    <name type="common">Cryptophyte alga</name>
    <dbReference type="NCBI Taxonomy" id="464988"/>
    <lineage>
        <taxon>Eukaryota</taxon>
        <taxon>Cryptophyceae</taxon>
        <taxon>Cryptomonadales</taxon>
        <taxon>Hemiselmidaceae</taxon>
        <taxon>Hemiselmis</taxon>
    </lineage>
</organism>
<dbReference type="EMBL" id="CP000883">
    <property type="protein sequence ID" value="ABW98190.1"/>
    <property type="molecule type" value="Genomic_DNA"/>
</dbReference>
<gene>
    <name evidence="1" type="ORF">HAN_3g380</name>
</gene>
<evidence type="ECO:0000313" key="1">
    <source>
        <dbReference type="EMBL" id="ABW98190.1"/>
    </source>
</evidence>
<evidence type="ECO:0000313" key="2">
    <source>
        <dbReference type="Proteomes" id="UP000243127"/>
    </source>
</evidence>
<dbReference type="RefSeq" id="XP_001712515.1">
    <property type="nucleotide sequence ID" value="XM_001712463.1"/>
</dbReference>
<dbReference type="Gene3D" id="3.90.79.10">
    <property type="entry name" value="Nucleoside Triphosphate Pyrophosphohydrolase"/>
    <property type="match status" value="1"/>
</dbReference>